<dbReference type="AlphaFoldDB" id="A0A240DXX4"/>
<dbReference type="CDD" id="cd03024">
    <property type="entry name" value="DsbA_FrnE"/>
    <property type="match status" value="1"/>
</dbReference>
<accession>A0A240DXX4</accession>
<dbReference type="RefSeq" id="WP_096672136.1">
    <property type="nucleotide sequence ID" value="NZ_OANS01000001.1"/>
</dbReference>
<evidence type="ECO:0000259" key="1">
    <source>
        <dbReference type="Pfam" id="PF01323"/>
    </source>
</evidence>
<dbReference type="SUPFAM" id="SSF52833">
    <property type="entry name" value="Thioredoxin-like"/>
    <property type="match status" value="1"/>
</dbReference>
<keyword evidence="3" id="KW-1185">Reference proteome</keyword>
<sequence length="222" mass="25060">MKPTIKIDFVSDIACPWCAVGLGNLYQAMAKFRDIANFEVHFRAFELNPKMPKGGQDAIEHLTEKYGLSAEQVKANQHQIRIKALEAGFEFHPEGRKRVYNTFAGHRLLFWAAKEYDLLMQAALKKELLNSYFCLAVDLDDEQNLLDAVGRAGLDQVRAQQILQGDEFTQAVREEEAAYVDSGIHAVPSIILNERHLLQGAQPPESFMNAFDQLLQAHTTDL</sequence>
<dbReference type="InterPro" id="IPR001853">
    <property type="entry name" value="DSBA-like_thioredoxin_dom"/>
</dbReference>
<dbReference type="Proteomes" id="UP000218069">
    <property type="component" value="Unassembled WGS sequence"/>
</dbReference>
<keyword evidence="2" id="KW-0413">Isomerase</keyword>
<dbReference type="Pfam" id="PF01323">
    <property type="entry name" value="DSBA"/>
    <property type="match status" value="1"/>
</dbReference>
<dbReference type="InterPro" id="IPR036249">
    <property type="entry name" value="Thioredoxin-like_sf"/>
</dbReference>
<gene>
    <name evidence="2" type="ORF">SAMN06295945_0365</name>
</gene>
<organism evidence="2 3">
    <name type="scientific">Polynucleobacter meluiroseus</name>
    <dbReference type="NCBI Taxonomy" id="1938814"/>
    <lineage>
        <taxon>Bacteria</taxon>
        <taxon>Pseudomonadati</taxon>
        <taxon>Pseudomonadota</taxon>
        <taxon>Betaproteobacteria</taxon>
        <taxon>Burkholderiales</taxon>
        <taxon>Burkholderiaceae</taxon>
        <taxon>Polynucleobacter</taxon>
    </lineage>
</organism>
<feature type="domain" description="DSBA-like thioredoxin" evidence="1">
    <location>
        <begin position="7"/>
        <end position="210"/>
    </location>
</feature>
<evidence type="ECO:0000313" key="3">
    <source>
        <dbReference type="Proteomes" id="UP000218069"/>
    </source>
</evidence>
<proteinExistence type="predicted"/>
<reference evidence="3" key="1">
    <citation type="submission" date="2017-08" db="EMBL/GenBank/DDBJ databases">
        <authorList>
            <person name="Varghese N."/>
            <person name="Submissions S."/>
        </authorList>
    </citation>
    <scope>NUCLEOTIDE SEQUENCE [LARGE SCALE GENOMIC DNA]</scope>
    <source>
        <strain evidence="3">AP-Melu-1000-B4</strain>
    </source>
</reference>
<name>A0A240DXX4_9BURK</name>
<dbReference type="Gene3D" id="3.40.30.10">
    <property type="entry name" value="Glutaredoxin"/>
    <property type="match status" value="1"/>
</dbReference>
<dbReference type="PANTHER" id="PTHR13887:SF41">
    <property type="entry name" value="THIOREDOXIN SUPERFAMILY PROTEIN"/>
    <property type="match status" value="1"/>
</dbReference>
<evidence type="ECO:0000313" key="2">
    <source>
        <dbReference type="EMBL" id="SNX28045.1"/>
    </source>
</evidence>
<dbReference type="PANTHER" id="PTHR13887">
    <property type="entry name" value="GLUTATHIONE S-TRANSFERASE KAPPA"/>
    <property type="match status" value="1"/>
</dbReference>
<dbReference type="EMBL" id="OANS01000001">
    <property type="protein sequence ID" value="SNX28045.1"/>
    <property type="molecule type" value="Genomic_DNA"/>
</dbReference>
<protein>
    <submittedName>
        <fullName evidence="2">Predicted dithiol-disulfide isomerase, DsbA family</fullName>
    </submittedName>
</protein>
<dbReference type="GO" id="GO:0016491">
    <property type="term" value="F:oxidoreductase activity"/>
    <property type="evidence" value="ECO:0007669"/>
    <property type="project" value="InterPro"/>
</dbReference>
<dbReference type="GO" id="GO:0016853">
    <property type="term" value="F:isomerase activity"/>
    <property type="evidence" value="ECO:0007669"/>
    <property type="project" value="UniProtKB-KW"/>
</dbReference>
<dbReference type="OrthoDB" id="9799122at2"/>